<dbReference type="OrthoDB" id="870007at2"/>
<gene>
    <name evidence="2" type="ORF">EJV47_19460</name>
</gene>
<evidence type="ECO:0000256" key="1">
    <source>
        <dbReference type="SAM" id="Phobius"/>
    </source>
</evidence>
<dbReference type="Proteomes" id="UP000282184">
    <property type="component" value="Unassembled WGS sequence"/>
</dbReference>
<feature type="transmembrane region" description="Helical" evidence="1">
    <location>
        <begin position="103"/>
        <end position="123"/>
    </location>
</feature>
<comment type="caution">
    <text evidence="2">The sequence shown here is derived from an EMBL/GenBank/DDBJ whole genome shotgun (WGS) entry which is preliminary data.</text>
</comment>
<evidence type="ECO:0008006" key="4">
    <source>
        <dbReference type="Google" id="ProtNLM"/>
    </source>
</evidence>
<dbReference type="RefSeq" id="WP_126694845.1">
    <property type="nucleotide sequence ID" value="NZ_RXOF01000012.1"/>
</dbReference>
<evidence type="ECO:0000313" key="3">
    <source>
        <dbReference type="Proteomes" id="UP000282184"/>
    </source>
</evidence>
<keyword evidence="1" id="KW-1133">Transmembrane helix</keyword>
<feature type="transmembrane region" description="Helical" evidence="1">
    <location>
        <begin position="311"/>
        <end position="327"/>
    </location>
</feature>
<evidence type="ECO:0000313" key="2">
    <source>
        <dbReference type="EMBL" id="RTQ47594.1"/>
    </source>
</evidence>
<dbReference type="EMBL" id="RXOF01000012">
    <property type="protein sequence ID" value="RTQ47594.1"/>
    <property type="molecule type" value="Genomic_DNA"/>
</dbReference>
<sequence length="490" mass="54976">MASDVSSRPLARYWPTLLFLFLLSDLAYSCWQHAQAAISGDLSNIVLPSTDYQPVLTDPLGLRALRGETYAAPNRFFQHQTILQYFRAVPGWLQHWFSPVDSLYAACALAKTLMQALLIYLLGAYISGHRALTSRAWLVAAALVTPLFHTNGWTGQIGIIDKSVVYSFCYALPVALLLLFFWPYARAAAQRRPVRLSAPTWVLLLGLAVVLTLNSPIATGVLAILCPGILLYCWQQRLPPAAANEGILARSWAAVRALPKELLPLVVATLLSLYSLYIGRLNAENLTATLPLAERYARLPLGVFYQFKQKLGWPLLLALLGVNYWLLRRLPDTRVRRRLLTALRWIGLFAAVYVLLLPLGGYREYRPFILRRDTLLPVIIAVIYWYGAAACYLLRHLAGPTRVRYGLGLTAVLLVFTLTDLPNKRENRNCERAALLALAQASAEVVVLDSDCPVLNWERYSSPEQSAVNAAMLRYWGVTPRVVLYYHRQP</sequence>
<feature type="transmembrane region" description="Helical" evidence="1">
    <location>
        <begin position="135"/>
        <end position="152"/>
    </location>
</feature>
<feature type="transmembrane region" description="Helical" evidence="1">
    <location>
        <begin position="374"/>
        <end position="393"/>
    </location>
</feature>
<organism evidence="2 3">
    <name type="scientific">Hymenobacter gummosus</name>
    <dbReference type="NCBI Taxonomy" id="1776032"/>
    <lineage>
        <taxon>Bacteria</taxon>
        <taxon>Pseudomonadati</taxon>
        <taxon>Bacteroidota</taxon>
        <taxon>Cytophagia</taxon>
        <taxon>Cytophagales</taxon>
        <taxon>Hymenobacteraceae</taxon>
        <taxon>Hymenobacter</taxon>
    </lineage>
</organism>
<name>A0A431TZ13_9BACT</name>
<dbReference type="AlphaFoldDB" id="A0A431TZ13"/>
<keyword evidence="3" id="KW-1185">Reference proteome</keyword>
<proteinExistence type="predicted"/>
<feature type="transmembrane region" description="Helical" evidence="1">
    <location>
        <begin position="164"/>
        <end position="182"/>
    </location>
</feature>
<keyword evidence="1" id="KW-0472">Membrane</keyword>
<reference evidence="2 3" key="1">
    <citation type="submission" date="2018-12" db="EMBL/GenBank/DDBJ databases">
        <title>Hymenobacter gummosus sp. nov., isolated from a spring.</title>
        <authorList>
            <person name="Nie L."/>
        </authorList>
    </citation>
    <scope>NUCLEOTIDE SEQUENCE [LARGE SCALE GENOMIC DNA]</scope>
    <source>
        <strain evidence="2 3">KCTC 52166</strain>
    </source>
</reference>
<protein>
    <recommendedName>
        <fullName evidence="4">Glycosyltransferase RgtA/B/C/D-like domain-containing protein</fullName>
    </recommendedName>
</protein>
<feature type="transmembrane region" description="Helical" evidence="1">
    <location>
        <begin position="339"/>
        <end position="362"/>
    </location>
</feature>
<accession>A0A431TZ13</accession>
<keyword evidence="1" id="KW-0812">Transmembrane</keyword>